<evidence type="ECO:0000256" key="1">
    <source>
        <dbReference type="ARBA" id="ARBA00023015"/>
    </source>
</evidence>
<dbReference type="PANTHER" id="PTHR43132">
    <property type="entry name" value="ARSENICAL RESISTANCE OPERON REPRESSOR ARSR-RELATED"/>
    <property type="match status" value="1"/>
</dbReference>
<evidence type="ECO:0000313" key="5">
    <source>
        <dbReference type="EMBL" id="GHF94828.1"/>
    </source>
</evidence>
<name>A0ABQ3K105_9PSEU</name>
<keyword evidence="1" id="KW-0805">Transcription regulation</keyword>
<evidence type="ECO:0000313" key="6">
    <source>
        <dbReference type="Proteomes" id="UP000649955"/>
    </source>
</evidence>
<keyword evidence="2" id="KW-0238">DNA-binding</keyword>
<reference evidence="6" key="1">
    <citation type="journal article" date="2019" name="Int. J. Syst. Evol. Microbiol.">
        <title>The Global Catalogue of Microorganisms (GCM) 10K type strain sequencing project: providing services to taxonomists for standard genome sequencing and annotation.</title>
        <authorList>
            <consortium name="The Broad Institute Genomics Platform"/>
            <consortium name="The Broad Institute Genome Sequencing Center for Infectious Disease"/>
            <person name="Wu L."/>
            <person name="Ma J."/>
        </authorList>
    </citation>
    <scope>NUCLEOTIDE SEQUENCE [LARGE SCALE GENOMIC DNA]</scope>
    <source>
        <strain evidence="6">CGMCC 4.7680</strain>
    </source>
</reference>
<feature type="domain" description="HTH arsR-type" evidence="4">
    <location>
        <begin position="210"/>
        <end position="282"/>
    </location>
</feature>
<evidence type="ECO:0000259" key="4">
    <source>
        <dbReference type="SMART" id="SM00418"/>
    </source>
</evidence>
<proteinExistence type="predicted"/>
<evidence type="ECO:0000256" key="3">
    <source>
        <dbReference type="ARBA" id="ARBA00023163"/>
    </source>
</evidence>
<comment type="caution">
    <text evidence="5">The sequence shown here is derived from an EMBL/GenBank/DDBJ whole genome shotgun (WGS) entry which is preliminary data.</text>
</comment>
<organism evidence="5 6">
    <name type="scientific">Amycolatopsis bullii</name>
    <dbReference type="NCBI Taxonomy" id="941987"/>
    <lineage>
        <taxon>Bacteria</taxon>
        <taxon>Bacillati</taxon>
        <taxon>Actinomycetota</taxon>
        <taxon>Actinomycetes</taxon>
        <taxon>Pseudonocardiales</taxon>
        <taxon>Pseudonocardiaceae</taxon>
        <taxon>Amycolatopsis</taxon>
    </lineage>
</organism>
<dbReference type="EMBL" id="BNAW01000002">
    <property type="protein sequence ID" value="GHF94828.1"/>
    <property type="molecule type" value="Genomic_DNA"/>
</dbReference>
<dbReference type="SUPFAM" id="SSF46785">
    <property type="entry name" value="Winged helix' DNA-binding domain"/>
    <property type="match status" value="1"/>
</dbReference>
<gene>
    <name evidence="5" type="ORF">GCM10017567_06680</name>
</gene>
<protein>
    <submittedName>
        <fullName evidence="5">Transcriptional regulator</fullName>
    </submittedName>
</protein>
<dbReference type="Gene3D" id="1.10.10.10">
    <property type="entry name" value="Winged helix-like DNA-binding domain superfamily/Winged helix DNA-binding domain"/>
    <property type="match status" value="1"/>
</dbReference>
<dbReference type="InterPro" id="IPR011991">
    <property type="entry name" value="ArsR-like_HTH"/>
</dbReference>
<dbReference type="InterPro" id="IPR051011">
    <property type="entry name" value="Metal_resp_trans_reg"/>
</dbReference>
<dbReference type="InterPro" id="IPR036388">
    <property type="entry name" value="WH-like_DNA-bd_sf"/>
</dbReference>
<keyword evidence="3" id="KW-0804">Transcription</keyword>
<dbReference type="CDD" id="cd00090">
    <property type="entry name" value="HTH_ARSR"/>
    <property type="match status" value="1"/>
</dbReference>
<sequence>MLRVHFTAADLARMRMVASFGPVAESVFGMDLYGRTGSVGFHAWRTNVRALLGKSPARDGLPLDELVWLLERSEGDLEPAWRGDPAREQVTATVFEFCRLAVMPHWERVRTHLEAVRDSLGRVAITTGVEGLLGALHPKVNWTAPVLEIPDDTDRDIHLRGRGLSLSPSVFLSGRTAVVLESERATGVPAVVFGVPAPADLWTVDEPDEQALEALVGHTRAAALQALTESCTTSELSQRLGISLAGASKHASVLRKAGLVMTARSRNSVLHSLTGLGVALLKSREPARLRCPEVV</sequence>
<dbReference type="InterPro" id="IPR001845">
    <property type="entry name" value="HTH_ArsR_DNA-bd_dom"/>
</dbReference>
<dbReference type="InterPro" id="IPR036390">
    <property type="entry name" value="WH_DNA-bd_sf"/>
</dbReference>
<keyword evidence="6" id="KW-1185">Reference proteome</keyword>
<accession>A0ABQ3K105</accession>
<dbReference type="Proteomes" id="UP000649955">
    <property type="component" value="Unassembled WGS sequence"/>
</dbReference>
<dbReference type="SMART" id="SM00418">
    <property type="entry name" value="HTH_ARSR"/>
    <property type="match status" value="1"/>
</dbReference>
<evidence type="ECO:0000256" key="2">
    <source>
        <dbReference type="ARBA" id="ARBA00023125"/>
    </source>
</evidence>
<dbReference type="PANTHER" id="PTHR43132:SF8">
    <property type="entry name" value="HTH-TYPE TRANSCRIPTIONAL REGULATOR KMTR"/>
    <property type="match status" value="1"/>
</dbReference>